<dbReference type="PATRIC" id="fig|320778.3.peg.1870"/>
<name>A0A0J1K897_9GAMM</name>
<dbReference type="OrthoDB" id="6194758at2"/>
<protein>
    <submittedName>
        <fullName evidence="1">Amino acid ABC transporter</fullName>
    </submittedName>
</protein>
<accession>A0A0J1K897</accession>
<gene>
    <name evidence="1" type="ORF">ABT57_08625</name>
</gene>
<dbReference type="STRING" id="320778.ABT57_08625"/>
<dbReference type="Proteomes" id="UP000035909">
    <property type="component" value="Unassembled WGS sequence"/>
</dbReference>
<organism evidence="1 2">
    <name type="scientific">Photobacterium ganghwense</name>
    <dbReference type="NCBI Taxonomy" id="320778"/>
    <lineage>
        <taxon>Bacteria</taxon>
        <taxon>Pseudomonadati</taxon>
        <taxon>Pseudomonadota</taxon>
        <taxon>Gammaproteobacteria</taxon>
        <taxon>Vibrionales</taxon>
        <taxon>Vibrionaceae</taxon>
        <taxon>Photobacterium</taxon>
    </lineage>
</organism>
<dbReference type="EMBL" id="LDOU01000006">
    <property type="protein sequence ID" value="KLV10577.1"/>
    <property type="molecule type" value="Genomic_DNA"/>
</dbReference>
<keyword evidence="2" id="KW-1185">Reference proteome</keyword>
<sequence length="256" mass="29380">MIGKENIMTKLLPLLTLFALPALAEHGKVINYYVIAKQAAPFQIEDHNQHSGIVTDIVKAVFSNSDYQIEYHTYPFNRMISLLEAGGEPNWITYGSPEWGSVQADNLSAEPIYNVRHVLVSSHKKPFQFNTIEDIRNKVVVLLHGFDYPQLLPYINNGTVEELRVKDYGAAFRVIHKLPGDATFVEMESRVRYNMNIQHLDDDQYDIQPFGAVIPDYPIYLAFDPLMDPKLETFINQRLKELKTAGTINDIIQKYY</sequence>
<proteinExistence type="predicted"/>
<evidence type="ECO:0000313" key="2">
    <source>
        <dbReference type="Proteomes" id="UP000035909"/>
    </source>
</evidence>
<evidence type="ECO:0000313" key="1">
    <source>
        <dbReference type="EMBL" id="KLV10577.1"/>
    </source>
</evidence>
<dbReference type="Gene3D" id="3.40.190.10">
    <property type="entry name" value="Periplasmic binding protein-like II"/>
    <property type="match status" value="3"/>
</dbReference>
<dbReference type="SUPFAM" id="SSF53850">
    <property type="entry name" value="Periplasmic binding protein-like II"/>
    <property type="match status" value="1"/>
</dbReference>
<dbReference type="AlphaFoldDB" id="A0A0J1K897"/>
<comment type="caution">
    <text evidence="1">The sequence shown here is derived from an EMBL/GenBank/DDBJ whole genome shotgun (WGS) entry which is preliminary data.</text>
</comment>
<reference evidence="1 2" key="1">
    <citation type="submission" date="2015-05" db="EMBL/GenBank/DDBJ databases">
        <title>Photobacterium galathea sp. nov.</title>
        <authorList>
            <person name="Machado H."/>
            <person name="Gram L."/>
        </authorList>
    </citation>
    <scope>NUCLEOTIDE SEQUENCE [LARGE SCALE GENOMIC DNA]</scope>
    <source>
        <strain evidence="1 2">DSM 22954</strain>
    </source>
</reference>